<dbReference type="InterPro" id="IPR000734">
    <property type="entry name" value="TAG_lipase"/>
</dbReference>
<evidence type="ECO:0000256" key="3">
    <source>
        <dbReference type="ARBA" id="ARBA00022525"/>
    </source>
</evidence>
<feature type="domain" description="Lipase" evidence="7">
    <location>
        <begin position="75"/>
        <end position="369"/>
    </location>
</feature>
<evidence type="ECO:0000256" key="5">
    <source>
        <dbReference type="SAM" id="MobiDB-lite"/>
    </source>
</evidence>
<feature type="signal peptide" evidence="6">
    <location>
        <begin position="1"/>
        <end position="24"/>
    </location>
</feature>
<evidence type="ECO:0000256" key="1">
    <source>
        <dbReference type="ARBA" id="ARBA00004613"/>
    </source>
</evidence>
<feature type="region of interest" description="Disordered" evidence="5">
    <location>
        <begin position="29"/>
        <end position="59"/>
    </location>
</feature>
<reference evidence="8 9" key="1">
    <citation type="submission" date="2024-08" db="EMBL/GenBank/DDBJ databases">
        <authorList>
            <person name="Cucini C."/>
            <person name="Frati F."/>
        </authorList>
    </citation>
    <scope>NUCLEOTIDE SEQUENCE [LARGE SCALE GENOMIC DNA]</scope>
</reference>
<dbReference type="PANTHER" id="PTHR11610:SF173">
    <property type="entry name" value="LIPASE DOMAIN-CONTAINING PROTEIN-RELATED"/>
    <property type="match status" value="1"/>
</dbReference>
<organism evidence="8 9">
    <name type="scientific">Orchesella dallaii</name>
    <dbReference type="NCBI Taxonomy" id="48710"/>
    <lineage>
        <taxon>Eukaryota</taxon>
        <taxon>Metazoa</taxon>
        <taxon>Ecdysozoa</taxon>
        <taxon>Arthropoda</taxon>
        <taxon>Hexapoda</taxon>
        <taxon>Collembola</taxon>
        <taxon>Entomobryomorpha</taxon>
        <taxon>Entomobryoidea</taxon>
        <taxon>Orchesellidae</taxon>
        <taxon>Orchesellinae</taxon>
        <taxon>Orchesella</taxon>
    </lineage>
</organism>
<evidence type="ECO:0000313" key="9">
    <source>
        <dbReference type="Proteomes" id="UP001642540"/>
    </source>
</evidence>
<protein>
    <recommendedName>
        <fullName evidence="7">Lipase domain-containing protein</fullName>
    </recommendedName>
</protein>
<evidence type="ECO:0000256" key="4">
    <source>
        <dbReference type="RuleBase" id="RU004262"/>
    </source>
</evidence>
<evidence type="ECO:0000256" key="2">
    <source>
        <dbReference type="ARBA" id="ARBA00010701"/>
    </source>
</evidence>
<feature type="compositionally biased region" description="Basic and acidic residues" evidence="5">
    <location>
        <begin position="48"/>
        <end position="59"/>
    </location>
</feature>
<keyword evidence="3" id="KW-0964">Secreted</keyword>
<dbReference type="SUPFAM" id="SSF53474">
    <property type="entry name" value="alpha/beta-Hydrolases"/>
    <property type="match status" value="1"/>
</dbReference>
<comment type="subcellular location">
    <subcellularLocation>
        <location evidence="1">Secreted</location>
    </subcellularLocation>
</comment>
<sequence>MGTNYFFLLLFFLALTCAPLLVSGDTTEEPAAAGQDADSGELAATPEEAQRMEEKAREREKYRKKGLNFIKSLMTDNTEKGKTERVKNIRFLLRNHESDQWIALKNDASDASLVWNEGGKVKVIMHGWTPLTWKVSAEIITDQFQIGEAYTNSSQDINAIVVDWTCLSKEPAPKYFRAAASTKFAGEAVGNFLVKLSELGLIKEWNDVHLIGFSLGGHVAGVAGYTVLNKTNSKVGRITGLDPAGPSFDYNGELPPDRTKVLDKEDAEFVDIIHCNMGALVDMGKRVGGRFGSTVQAGHADFYPNGGSRQPGCSFLAEKKGCSHTACNEYFRDSISRPMPACPCKSWEDFQGKLCECTEETGGVNMGEPCQTKFDFKN</sequence>
<evidence type="ECO:0000256" key="6">
    <source>
        <dbReference type="SAM" id="SignalP"/>
    </source>
</evidence>
<dbReference type="PANTHER" id="PTHR11610">
    <property type="entry name" value="LIPASE"/>
    <property type="match status" value="1"/>
</dbReference>
<evidence type="ECO:0000259" key="7">
    <source>
        <dbReference type="Pfam" id="PF00151"/>
    </source>
</evidence>
<evidence type="ECO:0000313" key="8">
    <source>
        <dbReference type="EMBL" id="CAL8129390.1"/>
    </source>
</evidence>
<dbReference type="Pfam" id="PF00151">
    <property type="entry name" value="Lipase"/>
    <property type="match status" value="1"/>
</dbReference>
<gene>
    <name evidence="8" type="ORF">ODALV1_LOCUS23140</name>
</gene>
<dbReference type="Proteomes" id="UP001642540">
    <property type="component" value="Unassembled WGS sequence"/>
</dbReference>
<dbReference type="InterPro" id="IPR029058">
    <property type="entry name" value="AB_hydrolase_fold"/>
</dbReference>
<keyword evidence="9" id="KW-1185">Reference proteome</keyword>
<dbReference type="InterPro" id="IPR013818">
    <property type="entry name" value="Lipase"/>
</dbReference>
<comment type="caution">
    <text evidence="8">The sequence shown here is derived from an EMBL/GenBank/DDBJ whole genome shotgun (WGS) entry which is preliminary data.</text>
</comment>
<accession>A0ABP1RK73</accession>
<proteinExistence type="inferred from homology"/>
<name>A0ABP1RK73_9HEXA</name>
<comment type="similarity">
    <text evidence="2 4">Belongs to the AB hydrolase superfamily. Lipase family.</text>
</comment>
<keyword evidence="6" id="KW-0732">Signal</keyword>
<dbReference type="EMBL" id="CAXLJM020000076">
    <property type="protein sequence ID" value="CAL8129390.1"/>
    <property type="molecule type" value="Genomic_DNA"/>
</dbReference>
<dbReference type="Gene3D" id="3.40.50.1820">
    <property type="entry name" value="alpha/beta hydrolase"/>
    <property type="match status" value="1"/>
</dbReference>
<feature type="chain" id="PRO_5047246050" description="Lipase domain-containing protein" evidence="6">
    <location>
        <begin position="25"/>
        <end position="378"/>
    </location>
</feature>